<evidence type="ECO:0000313" key="2">
    <source>
        <dbReference type="Proteomes" id="UP000814033"/>
    </source>
</evidence>
<gene>
    <name evidence="1" type="ORF">FA95DRAFT_1613348</name>
</gene>
<dbReference type="EMBL" id="MU276486">
    <property type="protein sequence ID" value="KAI0038497.1"/>
    <property type="molecule type" value="Genomic_DNA"/>
</dbReference>
<name>A0ACB8R3P6_9AGAM</name>
<evidence type="ECO:0000313" key="1">
    <source>
        <dbReference type="EMBL" id="KAI0038497.1"/>
    </source>
</evidence>
<sequence>MTRRHHVTVSTCRVVVTLLFSHTHWPNDLIRLAPAQHQCVSSVASARSESSRHPQHIGAGGIIGGSQLVMRTSKRKDVFAENFTSPHATPDPGQRPSHVWITHRPTPSGGSHLPGFAGCVGVRTSSACSRLPCLPPQPRHPALIIHSCSKTHPDPFSVPAAGSAARKPVHVIYETTSAVVRALKKLGPRRGRTTACLNDFEVLDMPEDVAGTDDVAMLRKMSARWCPMSPGAASGVHAPLRAEHDNSNLMRQFKLALEKRRTHGALPASTSSPSTPARSLFSLPYTAPALHFPHFPRDETAFKGCSV</sequence>
<reference evidence="1" key="1">
    <citation type="submission" date="2021-02" db="EMBL/GenBank/DDBJ databases">
        <authorList>
            <consortium name="DOE Joint Genome Institute"/>
            <person name="Ahrendt S."/>
            <person name="Looney B.P."/>
            <person name="Miyauchi S."/>
            <person name="Morin E."/>
            <person name="Drula E."/>
            <person name="Courty P.E."/>
            <person name="Chicoki N."/>
            <person name="Fauchery L."/>
            <person name="Kohler A."/>
            <person name="Kuo A."/>
            <person name="Labutti K."/>
            <person name="Pangilinan J."/>
            <person name="Lipzen A."/>
            <person name="Riley R."/>
            <person name="Andreopoulos W."/>
            <person name="He G."/>
            <person name="Johnson J."/>
            <person name="Barry K.W."/>
            <person name="Grigoriev I.V."/>
            <person name="Nagy L."/>
            <person name="Hibbett D."/>
            <person name="Henrissat B."/>
            <person name="Matheny P.B."/>
            <person name="Labbe J."/>
            <person name="Martin F."/>
        </authorList>
    </citation>
    <scope>NUCLEOTIDE SEQUENCE</scope>
    <source>
        <strain evidence="1">FP105234-sp</strain>
    </source>
</reference>
<accession>A0ACB8R3P6</accession>
<keyword evidence="2" id="KW-1185">Reference proteome</keyword>
<dbReference type="Proteomes" id="UP000814033">
    <property type="component" value="Unassembled WGS sequence"/>
</dbReference>
<reference evidence="1" key="2">
    <citation type="journal article" date="2022" name="New Phytol.">
        <title>Evolutionary transition to the ectomycorrhizal habit in the genomes of a hyperdiverse lineage of mushroom-forming fungi.</title>
        <authorList>
            <person name="Looney B."/>
            <person name="Miyauchi S."/>
            <person name="Morin E."/>
            <person name="Drula E."/>
            <person name="Courty P.E."/>
            <person name="Kohler A."/>
            <person name="Kuo A."/>
            <person name="LaButti K."/>
            <person name="Pangilinan J."/>
            <person name="Lipzen A."/>
            <person name="Riley R."/>
            <person name="Andreopoulos W."/>
            <person name="He G."/>
            <person name="Johnson J."/>
            <person name="Nolan M."/>
            <person name="Tritt A."/>
            <person name="Barry K.W."/>
            <person name="Grigoriev I.V."/>
            <person name="Nagy L.G."/>
            <person name="Hibbett D."/>
            <person name="Henrissat B."/>
            <person name="Matheny P.B."/>
            <person name="Labbe J."/>
            <person name="Martin F.M."/>
        </authorList>
    </citation>
    <scope>NUCLEOTIDE SEQUENCE</scope>
    <source>
        <strain evidence="1">FP105234-sp</strain>
    </source>
</reference>
<organism evidence="1 2">
    <name type="scientific">Auriscalpium vulgare</name>
    <dbReference type="NCBI Taxonomy" id="40419"/>
    <lineage>
        <taxon>Eukaryota</taxon>
        <taxon>Fungi</taxon>
        <taxon>Dikarya</taxon>
        <taxon>Basidiomycota</taxon>
        <taxon>Agaricomycotina</taxon>
        <taxon>Agaricomycetes</taxon>
        <taxon>Russulales</taxon>
        <taxon>Auriscalpiaceae</taxon>
        <taxon>Auriscalpium</taxon>
    </lineage>
</organism>
<proteinExistence type="predicted"/>
<protein>
    <submittedName>
        <fullName evidence="1">Uncharacterized protein</fullName>
    </submittedName>
</protein>
<comment type="caution">
    <text evidence="1">The sequence shown here is derived from an EMBL/GenBank/DDBJ whole genome shotgun (WGS) entry which is preliminary data.</text>
</comment>